<dbReference type="Gene3D" id="1.10.10.2840">
    <property type="entry name" value="PucR C-terminal helix-turn-helix domain"/>
    <property type="match status" value="1"/>
</dbReference>
<dbReference type="Pfam" id="PF07905">
    <property type="entry name" value="PucR"/>
    <property type="match status" value="1"/>
</dbReference>
<dbReference type="EMBL" id="DYUZ01000014">
    <property type="protein sequence ID" value="HJG36923.1"/>
    <property type="molecule type" value="Genomic_DNA"/>
</dbReference>
<accession>A0A921ISZ7</accession>
<protein>
    <submittedName>
        <fullName evidence="3">PucR family transcriptional regulator</fullName>
    </submittedName>
</protein>
<evidence type="ECO:0000259" key="1">
    <source>
        <dbReference type="Pfam" id="PF07905"/>
    </source>
</evidence>
<dbReference type="InterPro" id="IPR042070">
    <property type="entry name" value="PucR_C-HTH_sf"/>
</dbReference>
<proteinExistence type="predicted"/>
<dbReference type="InterPro" id="IPR051448">
    <property type="entry name" value="CdaR-like_regulators"/>
</dbReference>
<feature type="domain" description="PucR C-terminal helix-turn-helix" evidence="2">
    <location>
        <begin position="496"/>
        <end position="553"/>
    </location>
</feature>
<dbReference type="Pfam" id="PF13556">
    <property type="entry name" value="HTH_30"/>
    <property type="match status" value="1"/>
</dbReference>
<feature type="domain" description="Purine catabolism PurC-like" evidence="1">
    <location>
        <begin position="5"/>
        <end position="123"/>
    </location>
</feature>
<comment type="caution">
    <text evidence="3">The sequence shown here is derived from an EMBL/GenBank/DDBJ whole genome shotgun (WGS) entry which is preliminary data.</text>
</comment>
<dbReference type="PANTHER" id="PTHR33744">
    <property type="entry name" value="CARBOHYDRATE DIACID REGULATOR"/>
    <property type="match status" value="1"/>
</dbReference>
<evidence type="ECO:0000313" key="4">
    <source>
        <dbReference type="Proteomes" id="UP000753256"/>
    </source>
</evidence>
<dbReference type="PANTHER" id="PTHR33744:SF15">
    <property type="entry name" value="CARBOHYDRATE DIACID REGULATOR"/>
    <property type="match status" value="1"/>
</dbReference>
<dbReference type="RefSeq" id="WP_273189381.1">
    <property type="nucleotide sequence ID" value="NZ_DYUZ01000014.1"/>
</dbReference>
<dbReference type="InterPro" id="IPR025736">
    <property type="entry name" value="PucR_C-HTH_dom"/>
</dbReference>
<reference evidence="3" key="1">
    <citation type="journal article" date="2021" name="PeerJ">
        <title>Extensive microbial diversity within the chicken gut microbiome revealed by metagenomics and culture.</title>
        <authorList>
            <person name="Gilroy R."/>
            <person name="Ravi A."/>
            <person name="Getino M."/>
            <person name="Pursley I."/>
            <person name="Horton D.L."/>
            <person name="Alikhan N.F."/>
            <person name="Baker D."/>
            <person name="Gharbi K."/>
            <person name="Hall N."/>
            <person name="Watson M."/>
            <person name="Adriaenssens E.M."/>
            <person name="Foster-Nyarko E."/>
            <person name="Jarju S."/>
            <person name="Secka A."/>
            <person name="Antonio M."/>
            <person name="Oren A."/>
            <person name="Chaudhuri R.R."/>
            <person name="La Ragione R."/>
            <person name="Hildebrand F."/>
            <person name="Pallen M.J."/>
        </authorList>
    </citation>
    <scope>NUCLEOTIDE SEQUENCE</scope>
    <source>
        <strain evidence="3">ChiHjej13B12-9602</strain>
    </source>
</reference>
<name>A0A921ISZ7_9ACTN</name>
<sequence>MHVKEMLSLPSFAGSEVVAGSSHLDNEIESAMILEGADIQNWGRRNQLIISSYFALADLDAVGLGRFFRTMSTIGIGALAIKPGRAVDEIPREIVELCDDFDLPLIRLSPQVKYEAILMDVLGHVLDTNLTLLNRFYESHRHVMTLALKQPSISYILNTLKNSLMADTTYLDTQRDRRLSTNPARAAFTGYSFTRRDPSPYQTHAYFDARLFYRDASENAGAGGRVASDEAAADASVPDMLDGADRAENALAVRIPSSDGVDYYLIIHSDGAELSQVDTMLVENIVSLLQIEILKQNAVKQKLFYQNNNTVHDLLLGRFSSEERVDEALALLNVDRFPLYEVLLVRSTLLDPSDTDRQDELHQAIRRRLRSAYPGIVYYVNGDRLLVLHNYRSELSGIDIDEVQRILTKLHESSTLPLFTHFAVLSSSTDRYRLPEINNDVMNAYKLFDDSSYRDVSIRFDDLGIYKLLLGSDDHLQQEKLIDPRLTRMHDEQPELFNTLVRLCENGISYPKTAEELFLHPKTVRYRVERAREVYRVNVKDPNDYLQIILASKIYTLRKG</sequence>
<evidence type="ECO:0000313" key="3">
    <source>
        <dbReference type="EMBL" id="HJG36923.1"/>
    </source>
</evidence>
<dbReference type="AlphaFoldDB" id="A0A921ISZ7"/>
<reference evidence="3" key="2">
    <citation type="submission" date="2021-09" db="EMBL/GenBank/DDBJ databases">
        <authorList>
            <person name="Gilroy R."/>
        </authorList>
    </citation>
    <scope>NUCLEOTIDE SEQUENCE</scope>
    <source>
        <strain evidence="3">ChiHjej13B12-9602</strain>
    </source>
</reference>
<evidence type="ECO:0000259" key="2">
    <source>
        <dbReference type="Pfam" id="PF13556"/>
    </source>
</evidence>
<organism evidence="3 4">
    <name type="scientific">Enorma phocaeensis</name>
    <dbReference type="NCBI Taxonomy" id="1871019"/>
    <lineage>
        <taxon>Bacteria</taxon>
        <taxon>Bacillati</taxon>
        <taxon>Actinomycetota</taxon>
        <taxon>Coriobacteriia</taxon>
        <taxon>Coriobacteriales</taxon>
        <taxon>Coriobacteriaceae</taxon>
        <taxon>Enorma</taxon>
    </lineage>
</organism>
<dbReference type="Proteomes" id="UP000753256">
    <property type="component" value="Unassembled WGS sequence"/>
</dbReference>
<dbReference type="InterPro" id="IPR012914">
    <property type="entry name" value="PucR_dom"/>
</dbReference>
<gene>
    <name evidence="3" type="ORF">K8V70_03530</name>
</gene>